<feature type="transmembrane region" description="Helical" evidence="9">
    <location>
        <begin position="95"/>
        <end position="117"/>
    </location>
</feature>
<feature type="transmembrane region" description="Helical" evidence="9">
    <location>
        <begin position="314"/>
        <end position="332"/>
    </location>
</feature>
<dbReference type="PROSITE" id="PS51257">
    <property type="entry name" value="PROKAR_LIPOPROTEIN"/>
    <property type="match status" value="1"/>
</dbReference>
<dbReference type="AlphaFoldDB" id="A0A8S1C6Y8"/>
<evidence type="ECO:0000256" key="6">
    <source>
        <dbReference type="ARBA" id="ARBA00022989"/>
    </source>
</evidence>
<sequence length="333" mass="36986">MKDLRLWPMTLMGLVFLGCCSNVYFLELLVKEDPGIGIFATFSQFLFIALHGFVSSARCGTRKPQIHVKHYVLLVIFFFVANVSNNYAFNFNIAMPLHIIIRSGSLIANMVMGIIILKRAYSNYKVASVLTITIGVVICTLESAKVVTKNTAAHKKSTSTDDPDPELAEPTASDPNTEFLWWCVGVALLVVALFVSARMGIYQETLFKAHGKHSEEAVFYTHLMPLPGFIFLYSNIFTHMTLAVESPPISVLGVIVPCTLVYLALNVLSQFICISSVYALTTECTSLTVTLVVTLRKFLSLVFSIWYFQNPFTAYHWLGTLLIFGGTIGFSLS</sequence>
<keyword evidence="4" id="KW-0762">Sugar transport</keyword>
<proteinExistence type="inferred from homology"/>
<feature type="region of interest" description="Disordered" evidence="8">
    <location>
        <begin position="152"/>
        <end position="171"/>
    </location>
</feature>
<feature type="transmembrane region" description="Helical" evidence="9">
    <location>
        <begin position="179"/>
        <end position="197"/>
    </location>
</feature>
<evidence type="ECO:0000313" key="11">
    <source>
        <dbReference type="Proteomes" id="UP000494165"/>
    </source>
</evidence>
<dbReference type="GO" id="GO:0005464">
    <property type="term" value="F:UDP-xylose transmembrane transporter activity"/>
    <property type="evidence" value="ECO:0007669"/>
    <property type="project" value="TreeGrafter"/>
</dbReference>
<keyword evidence="5 9" id="KW-0812">Transmembrane</keyword>
<comment type="subcellular location">
    <subcellularLocation>
        <location evidence="1">Endomembrane system</location>
        <topology evidence="1">Multi-pass membrane protein</topology>
    </subcellularLocation>
</comment>
<dbReference type="PANTHER" id="PTHR10778:SF4">
    <property type="entry name" value="NUCLEOTIDE SUGAR TRANSPORTER SLC35B4"/>
    <property type="match status" value="1"/>
</dbReference>
<reference evidence="10 11" key="1">
    <citation type="submission" date="2020-04" db="EMBL/GenBank/DDBJ databases">
        <authorList>
            <person name="Alioto T."/>
            <person name="Alioto T."/>
            <person name="Gomez Garrido J."/>
        </authorList>
    </citation>
    <scope>NUCLEOTIDE SEQUENCE [LARGE SCALE GENOMIC DNA]</scope>
</reference>
<keyword evidence="3" id="KW-0813">Transport</keyword>
<feature type="transmembrane region" description="Helical" evidence="9">
    <location>
        <begin position="249"/>
        <end position="280"/>
    </location>
</feature>
<dbReference type="InterPro" id="IPR013657">
    <property type="entry name" value="SCL35B1-4/HUT1"/>
</dbReference>
<evidence type="ECO:0000256" key="2">
    <source>
        <dbReference type="ARBA" id="ARBA00010694"/>
    </source>
</evidence>
<comment type="similarity">
    <text evidence="2">Belongs to the nucleotide-sugar transporter family. SLC35B subfamily.</text>
</comment>
<evidence type="ECO:0000256" key="4">
    <source>
        <dbReference type="ARBA" id="ARBA00022597"/>
    </source>
</evidence>
<evidence type="ECO:0000256" key="3">
    <source>
        <dbReference type="ARBA" id="ARBA00022448"/>
    </source>
</evidence>
<evidence type="ECO:0000256" key="7">
    <source>
        <dbReference type="ARBA" id="ARBA00023136"/>
    </source>
</evidence>
<dbReference type="PANTHER" id="PTHR10778">
    <property type="entry name" value="SOLUTE CARRIER FAMILY 35 MEMBER B"/>
    <property type="match status" value="1"/>
</dbReference>
<feature type="transmembrane region" description="Helical" evidence="9">
    <location>
        <begin position="35"/>
        <end position="59"/>
    </location>
</feature>
<organism evidence="10 11">
    <name type="scientific">Cloeon dipterum</name>
    <dbReference type="NCBI Taxonomy" id="197152"/>
    <lineage>
        <taxon>Eukaryota</taxon>
        <taxon>Metazoa</taxon>
        <taxon>Ecdysozoa</taxon>
        <taxon>Arthropoda</taxon>
        <taxon>Hexapoda</taxon>
        <taxon>Insecta</taxon>
        <taxon>Pterygota</taxon>
        <taxon>Palaeoptera</taxon>
        <taxon>Ephemeroptera</taxon>
        <taxon>Pisciforma</taxon>
        <taxon>Baetidae</taxon>
        <taxon>Cloeon</taxon>
    </lineage>
</organism>
<gene>
    <name evidence="10" type="ORF">CLODIP_2_CD09209</name>
</gene>
<feature type="transmembrane region" description="Helical" evidence="9">
    <location>
        <begin position="217"/>
        <end position="237"/>
    </location>
</feature>
<feature type="transmembrane region" description="Helical" evidence="9">
    <location>
        <begin position="124"/>
        <end position="144"/>
    </location>
</feature>
<dbReference type="GO" id="GO:0000139">
    <property type="term" value="C:Golgi membrane"/>
    <property type="evidence" value="ECO:0007669"/>
    <property type="project" value="TreeGrafter"/>
</dbReference>
<dbReference type="EMBL" id="CADEPI010000016">
    <property type="protein sequence ID" value="CAB3364520.1"/>
    <property type="molecule type" value="Genomic_DNA"/>
</dbReference>
<evidence type="ECO:0000256" key="1">
    <source>
        <dbReference type="ARBA" id="ARBA00004127"/>
    </source>
</evidence>
<evidence type="ECO:0000256" key="5">
    <source>
        <dbReference type="ARBA" id="ARBA00022692"/>
    </source>
</evidence>
<dbReference type="Pfam" id="PF08449">
    <property type="entry name" value="UAA"/>
    <property type="match status" value="1"/>
</dbReference>
<evidence type="ECO:0000256" key="9">
    <source>
        <dbReference type="SAM" id="Phobius"/>
    </source>
</evidence>
<comment type="caution">
    <text evidence="10">The sequence shown here is derived from an EMBL/GenBank/DDBJ whole genome shotgun (WGS) entry which is preliminary data.</text>
</comment>
<keyword evidence="7 9" id="KW-0472">Membrane</keyword>
<keyword evidence="11" id="KW-1185">Reference proteome</keyword>
<dbReference type="Proteomes" id="UP000494165">
    <property type="component" value="Unassembled WGS sequence"/>
</dbReference>
<evidence type="ECO:0000313" key="10">
    <source>
        <dbReference type="EMBL" id="CAB3364520.1"/>
    </source>
</evidence>
<evidence type="ECO:0000256" key="8">
    <source>
        <dbReference type="SAM" id="MobiDB-lite"/>
    </source>
</evidence>
<feature type="transmembrane region" description="Helical" evidence="9">
    <location>
        <begin position="287"/>
        <end position="308"/>
    </location>
</feature>
<feature type="transmembrane region" description="Helical" evidence="9">
    <location>
        <begin position="71"/>
        <end position="89"/>
    </location>
</feature>
<protein>
    <submittedName>
        <fullName evidence="10">Uncharacterized protein</fullName>
    </submittedName>
</protein>
<name>A0A8S1C6Y8_9INSE</name>
<dbReference type="GO" id="GO:0005789">
    <property type="term" value="C:endoplasmic reticulum membrane"/>
    <property type="evidence" value="ECO:0007669"/>
    <property type="project" value="TreeGrafter"/>
</dbReference>
<dbReference type="OrthoDB" id="999962at2759"/>
<keyword evidence="6 9" id="KW-1133">Transmembrane helix</keyword>
<dbReference type="GO" id="GO:0005462">
    <property type="term" value="F:UDP-N-acetylglucosamine transmembrane transporter activity"/>
    <property type="evidence" value="ECO:0007669"/>
    <property type="project" value="TreeGrafter"/>
</dbReference>
<accession>A0A8S1C6Y8</accession>